<sequence>MANEKNVASEEQLLYATWLEKGMLIGLVLIVISFALYVTGIISPVVPLDELSNYWNLPVKDYLAAVNNNFLHLQHPPTGWAWLTLLGKGDFLNFLPIAILSGITMLCYAVIVPVFMKKGDKAYMIMAIVEVLILALAASGLLKAGH</sequence>
<keyword evidence="1" id="KW-1133">Transmembrane helix</keyword>
<protein>
    <recommendedName>
        <fullName evidence="4">DUF1634 domain-containing protein</fullName>
    </recommendedName>
</protein>
<evidence type="ECO:0008006" key="4">
    <source>
        <dbReference type="Google" id="ProtNLM"/>
    </source>
</evidence>
<organism evidence="2 3">
    <name type="scientific">Candidatus Electronema aureum</name>
    <dbReference type="NCBI Taxonomy" id="2005002"/>
    <lineage>
        <taxon>Bacteria</taxon>
        <taxon>Pseudomonadati</taxon>
        <taxon>Thermodesulfobacteriota</taxon>
        <taxon>Desulfobulbia</taxon>
        <taxon>Desulfobulbales</taxon>
        <taxon>Desulfobulbaceae</taxon>
        <taxon>Candidatus Electronema</taxon>
    </lineage>
</organism>
<proteinExistence type="predicted"/>
<keyword evidence="3" id="KW-1185">Reference proteome</keyword>
<dbReference type="AlphaFoldDB" id="A0A521G0Z5"/>
<evidence type="ECO:0000256" key="1">
    <source>
        <dbReference type="SAM" id="Phobius"/>
    </source>
</evidence>
<gene>
    <name evidence="2" type="ORF">CDV28_1233</name>
</gene>
<keyword evidence="1" id="KW-0812">Transmembrane</keyword>
<feature type="transmembrane region" description="Helical" evidence="1">
    <location>
        <begin position="122"/>
        <end position="142"/>
    </location>
</feature>
<feature type="transmembrane region" description="Helical" evidence="1">
    <location>
        <begin position="24"/>
        <end position="46"/>
    </location>
</feature>
<name>A0A521G0Z5_9BACT</name>
<dbReference type="Proteomes" id="UP000316238">
    <property type="component" value="Unassembled WGS sequence"/>
</dbReference>
<keyword evidence="1" id="KW-0472">Membrane</keyword>
<evidence type="ECO:0000313" key="3">
    <source>
        <dbReference type="Proteomes" id="UP000316238"/>
    </source>
</evidence>
<accession>A0A521G0Z5</accession>
<feature type="transmembrane region" description="Helical" evidence="1">
    <location>
        <begin position="91"/>
        <end position="115"/>
    </location>
</feature>
<evidence type="ECO:0000313" key="2">
    <source>
        <dbReference type="EMBL" id="TAA74531.1"/>
    </source>
</evidence>
<reference evidence="2" key="1">
    <citation type="submission" date="2017-07" db="EMBL/GenBank/DDBJ databases">
        <title>The cable genome - Insights into the physiology and evolution of filamentous bacteria capable of sulfide oxidation via long distance electron transfer.</title>
        <authorList>
            <person name="Thorup C."/>
            <person name="Bjerg J.T."/>
            <person name="Schreiber L."/>
            <person name="Nielsen L.P."/>
            <person name="Kjeldsen K.U."/>
            <person name="Boesen T."/>
            <person name="Boggild A."/>
            <person name="Meysman F."/>
            <person name="Geelhoed J."/>
            <person name="Schramm A."/>
        </authorList>
    </citation>
    <scope>NUCLEOTIDE SEQUENCE [LARGE SCALE GENOMIC DNA]</scope>
    <source>
        <strain evidence="2">GS</strain>
    </source>
</reference>
<dbReference type="EMBL" id="NQJD01000023">
    <property type="protein sequence ID" value="TAA74531.1"/>
    <property type="molecule type" value="Genomic_DNA"/>
</dbReference>
<comment type="caution">
    <text evidence="2">The sequence shown here is derived from an EMBL/GenBank/DDBJ whole genome shotgun (WGS) entry which is preliminary data.</text>
</comment>